<evidence type="ECO:0000313" key="3">
    <source>
        <dbReference type="EMBL" id="WNG50251.1"/>
    </source>
</evidence>
<evidence type="ECO:0000313" key="4">
    <source>
        <dbReference type="Proteomes" id="UP001611383"/>
    </source>
</evidence>
<reference evidence="3 4" key="1">
    <citation type="submission" date="2019-08" db="EMBL/GenBank/DDBJ databases">
        <title>Archangium and Cystobacter genomes.</title>
        <authorList>
            <person name="Chen I.-C.K."/>
            <person name="Wielgoss S."/>
        </authorList>
    </citation>
    <scope>NUCLEOTIDE SEQUENCE [LARGE SCALE GENOMIC DNA]</scope>
    <source>
        <strain evidence="3 4">Cbm 6</strain>
    </source>
</reference>
<accession>A0ABY9X4C4</accession>
<dbReference type="EMBL" id="CP043494">
    <property type="protein sequence ID" value="WNG50251.1"/>
    <property type="molecule type" value="Genomic_DNA"/>
</dbReference>
<feature type="region of interest" description="Disordered" evidence="1">
    <location>
        <begin position="267"/>
        <end position="287"/>
    </location>
</feature>
<feature type="domain" description="Tox-REase-5" evidence="2">
    <location>
        <begin position="295"/>
        <end position="376"/>
    </location>
</feature>
<evidence type="ECO:0000259" key="2">
    <source>
        <dbReference type="Pfam" id="PF15648"/>
    </source>
</evidence>
<organism evidence="3 4">
    <name type="scientific">Archangium minus</name>
    <dbReference type="NCBI Taxonomy" id="83450"/>
    <lineage>
        <taxon>Bacteria</taxon>
        <taxon>Pseudomonadati</taxon>
        <taxon>Myxococcota</taxon>
        <taxon>Myxococcia</taxon>
        <taxon>Myxococcales</taxon>
        <taxon>Cystobacterineae</taxon>
        <taxon>Archangiaceae</taxon>
        <taxon>Archangium</taxon>
    </lineage>
</organism>
<gene>
    <name evidence="3" type="ORF">F0U60_43560</name>
</gene>
<dbReference type="RefSeq" id="WP_395809093.1">
    <property type="nucleotide sequence ID" value="NZ_CP043494.1"/>
</dbReference>
<name>A0ABY9X4C4_9BACT</name>
<dbReference type="Pfam" id="PF15648">
    <property type="entry name" value="Tox-REase-5"/>
    <property type="match status" value="1"/>
</dbReference>
<keyword evidence="4" id="KW-1185">Reference proteome</keyword>
<sequence length="404" mass="43754">MLLSRPVTLAGFGPRMAAAHLLREVMEREDDLPRRALLARVERFERLAVLRPDGYLAWALSGHTQQRVGQVVLKVGALRAGPFEVGRFYDGHGGAFVPVDDELRRVRTAPPLAEVYDDGDVINRVLDGAEDSFRDTVLALGEWVFHPGDSLTALSRLPEGVAALVLHSPEYREHFRLMTRGEQIRALSRLTVTVLATYGTAAGTTRTLGTVGRGLEHLSVPTLSLSADGALVLQRVVVPAGRAVTTLGGGAGAAIVLHMAHQSLQGTSGKTGASVQAGGPGQWSPVKESMSRRAARYQEQISGRPVNDSYVVRGVRFDGYDKGVLLEAKGPGYANKFTDKLEPKKWFAKGARSIVDQAERQLKATNGTPIRWHVAESKVAEAIRKLLDKAQVRGIEVVHTPAHP</sequence>
<protein>
    <recommendedName>
        <fullName evidence="2">Tox-REase-5 domain-containing protein</fullName>
    </recommendedName>
</protein>
<dbReference type="InterPro" id="IPR028904">
    <property type="entry name" value="Tox-REase-5_dom"/>
</dbReference>
<dbReference type="Proteomes" id="UP001611383">
    <property type="component" value="Chromosome"/>
</dbReference>
<evidence type="ECO:0000256" key="1">
    <source>
        <dbReference type="SAM" id="MobiDB-lite"/>
    </source>
</evidence>
<proteinExistence type="predicted"/>